<keyword evidence="1" id="KW-0472">Membrane</keyword>
<evidence type="ECO:0000313" key="2">
    <source>
        <dbReference type="EMBL" id="MBW79906.1"/>
    </source>
</evidence>
<feature type="transmembrane region" description="Helical" evidence="1">
    <location>
        <begin position="47"/>
        <end position="64"/>
    </location>
</feature>
<dbReference type="AlphaFoldDB" id="A0A2M4DQT1"/>
<evidence type="ECO:0000256" key="1">
    <source>
        <dbReference type="SAM" id="Phobius"/>
    </source>
</evidence>
<dbReference type="EMBL" id="GGFL01015728">
    <property type="protein sequence ID" value="MBW79906.1"/>
    <property type="molecule type" value="Transcribed_RNA"/>
</dbReference>
<reference evidence="2" key="1">
    <citation type="submission" date="2018-01" db="EMBL/GenBank/DDBJ databases">
        <title>An insight into the sialome of Amazonian anophelines.</title>
        <authorList>
            <person name="Ribeiro J.M."/>
            <person name="Scarpassa V."/>
            <person name="Calvo E."/>
        </authorList>
    </citation>
    <scope>NUCLEOTIDE SEQUENCE</scope>
</reference>
<feature type="transmembrane region" description="Helical" evidence="1">
    <location>
        <begin position="84"/>
        <end position="111"/>
    </location>
</feature>
<protein>
    <submittedName>
        <fullName evidence="2">Uncharacterized protein</fullName>
    </submittedName>
</protein>
<keyword evidence="1" id="KW-0812">Transmembrane</keyword>
<sequence length="121" mass="13740">MVRVVGLARVLPAILSVTTASTTVVARIDRRRRFAAVFEQGRSYNRIYQRVCCLGIILLLHIPATNWNEACVTTDHARTMRLLVLVVVLLLLMMLWLRLMLLMLLLVMIVVHSTIQPNAAF</sequence>
<organism evidence="2">
    <name type="scientific">Anopheles darlingi</name>
    <name type="common">Mosquito</name>
    <dbReference type="NCBI Taxonomy" id="43151"/>
    <lineage>
        <taxon>Eukaryota</taxon>
        <taxon>Metazoa</taxon>
        <taxon>Ecdysozoa</taxon>
        <taxon>Arthropoda</taxon>
        <taxon>Hexapoda</taxon>
        <taxon>Insecta</taxon>
        <taxon>Pterygota</taxon>
        <taxon>Neoptera</taxon>
        <taxon>Endopterygota</taxon>
        <taxon>Diptera</taxon>
        <taxon>Nematocera</taxon>
        <taxon>Culicoidea</taxon>
        <taxon>Culicidae</taxon>
        <taxon>Anophelinae</taxon>
        <taxon>Anopheles</taxon>
    </lineage>
</organism>
<proteinExistence type="predicted"/>
<feature type="transmembrane region" description="Helical" evidence="1">
    <location>
        <begin position="6"/>
        <end position="26"/>
    </location>
</feature>
<accession>A0A2M4DQT1</accession>
<keyword evidence="1" id="KW-1133">Transmembrane helix</keyword>
<name>A0A2M4DQT1_ANODA</name>